<dbReference type="OrthoDB" id="7376645at2"/>
<dbReference type="STRING" id="1088868.CIN_13910"/>
<dbReference type="EMBL" id="AGFR01000007">
    <property type="protein sequence ID" value="EHD14032.1"/>
    <property type="molecule type" value="Genomic_DNA"/>
</dbReference>
<protein>
    <submittedName>
        <fullName evidence="1">Uncharacterized protein</fullName>
    </submittedName>
</protein>
<accession>G6F0G0</accession>
<dbReference type="Proteomes" id="UP000005939">
    <property type="component" value="Unassembled WGS sequence"/>
</dbReference>
<dbReference type="eggNOG" id="COG5492">
    <property type="taxonomic scope" value="Bacteria"/>
</dbReference>
<sequence>MKLHNVVSVASILGAILSFNLQQEAKANVADDLNKNYNNIVNNCGSDTSPAYECSGNLVRLTSASTSYHVWDPSPNSINVAKGISFTYLRHDIKVDLRFAGHLSGIIYYPNMQKPSSTDASEVRCAFPTDGFTINGRENGCGATGWSAGSGPCQDQGIYTADAWYTHFMSVTQNSNNQYQHQCSFTMSAGTPNTATIFDEDLKAIRKVFHYENDGLNHASYNELLMKLWPLNAKNIIDNPEKLPIQAFFYMNKDGKSGLADAQYYQQDYYKTAKIIIPIVELNNDDTANISFSYHPQDRGVTIADELNVNYNNIVDNCGSKKKPAYECSGILFRQASYSSSSHVWDPNAKSIQYGGISFSYLRKDIHFKNFLHSNRSSGFIYYPSQQVQSGADSTEVSCAFPVGGKTDYRSYGRCGGSFSYPQASTECQQQNINTAEEWYTHFMSVAGDAGFYHQCGFDVSHCGQDTANAFLQSIKAHNQIYNMQANVSEYGTNEVIVGTQETDANGKSVHPELLPLQAFYYQNATGLTEAQKYQQDYYNTTSKVVPVVYMNTTDLNNISFEYKAADQVVNNN</sequence>
<reference evidence="1 2" key="1">
    <citation type="submission" date="2011-10" db="EMBL/GenBank/DDBJ databases">
        <title>Genome Sequence of Commensalibacter intestini A911, isolated from Drosophila gut.</title>
        <authorList>
            <person name="Lee W.-J."/>
            <person name="Kim E.-K."/>
        </authorList>
    </citation>
    <scope>NUCLEOTIDE SEQUENCE [LARGE SCALE GENOMIC DNA]</scope>
    <source>
        <strain evidence="1 2">A911</strain>
    </source>
</reference>
<proteinExistence type="predicted"/>
<dbReference type="RefSeq" id="WP_008854381.1">
    <property type="nucleotide sequence ID" value="NZ_AGFR01000007.1"/>
</dbReference>
<comment type="caution">
    <text evidence="1">The sequence shown here is derived from an EMBL/GenBank/DDBJ whole genome shotgun (WGS) entry which is preliminary data.</text>
</comment>
<name>G6F0G0_9PROT</name>
<gene>
    <name evidence="1" type="ORF">CIN_13910</name>
</gene>
<evidence type="ECO:0000313" key="1">
    <source>
        <dbReference type="EMBL" id="EHD14032.1"/>
    </source>
</evidence>
<organism evidence="1 2">
    <name type="scientific">Commensalibacter intestini A911</name>
    <dbReference type="NCBI Taxonomy" id="1088868"/>
    <lineage>
        <taxon>Bacteria</taxon>
        <taxon>Pseudomonadati</taxon>
        <taxon>Pseudomonadota</taxon>
        <taxon>Alphaproteobacteria</taxon>
        <taxon>Acetobacterales</taxon>
        <taxon>Acetobacteraceae</taxon>
    </lineage>
</organism>
<dbReference type="AlphaFoldDB" id="G6F0G0"/>
<evidence type="ECO:0000313" key="2">
    <source>
        <dbReference type="Proteomes" id="UP000005939"/>
    </source>
</evidence>